<gene>
    <name evidence="1" type="ORF">OEZ71_14135</name>
</gene>
<accession>A0ABT2ZQJ8</accession>
<dbReference type="EMBL" id="JAOWKZ010000003">
    <property type="protein sequence ID" value="MCV2873435.1"/>
    <property type="molecule type" value="Genomic_DNA"/>
</dbReference>
<dbReference type="Proteomes" id="UP001652564">
    <property type="component" value="Unassembled WGS sequence"/>
</dbReference>
<name>A0ABT2ZQJ8_9RHOB</name>
<organism evidence="1 2">
    <name type="scientific">Albidovulum litorale</name>
    <dbReference type="NCBI Taxonomy" id="2984134"/>
    <lineage>
        <taxon>Bacteria</taxon>
        <taxon>Pseudomonadati</taxon>
        <taxon>Pseudomonadota</taxon>
        <taxon>Alphaproteobacteria</taxon>
        <taxon>Rhodobacterales</taxon>
        <taxon>Paracoccaceae</taxon>
        <taxon>Albidovulum</taxon>
    </lineage>
</organism>
<proteinExistence type="predicted"/>
<dbReference type="RefSeq" id="WP_263740640.1">
    <property type="nucleotide sequence ID" value="NZ_JAOWKZ010000003.1"/>
</dbReference>
<protein>
    <submittedName>
        <fullName evidence="1">Uncharacterized protein</fullName>
    </submittedName>
</protein>
<keyword evidence="2" id="KW-1185">Reference proteome</keyword>
<comment type="caution">
    <text evidence="1">The sequence shown here is derived from an EMBL/GenBank/DDBJ whole genome shotgun (WGS) entry which is preliminary data.</text>
</comment>
<evidence type="ECO:0000313" key="2">
    <source>
        <dbReference type="Proteomes" id="UP001652564"/>
    </source>
</evidence>
<sequence length="93" mass="10521">MTVSNDLIERLSTETGRRMIDQARQGRRRALATISHICVTVTTDGQTTHDELFDETPTLGQIVDRVGPEAYVVSIRMQRRSLRDRIRLALLAA</sequence>
<reference evidence="1 2" key="1">
    <citation type="submission" date="2022-10" db="EMBL/GenBank/DDBJ databases">
        <title>Defluviimonas sp. nov., isolated from ocean surface sediments.</title>
        <authorList>
            <person name="He W."/>
            <person name="Wang L."/>
            <person name="Zhang D.-F."/>
        </authorList>
    </citation>
    <scope>NUCLEOTIDE SEQUENCE [LARGE SCALE GENOMIC DNA]</scope>
    <source>
        <strain evidence="1 2">WL0050</strain>
    </source>
</reference>
<evidence type="ECO:0000313" key="1">
    <source>
        <dbReference type="EMBL" id="MCV2873435.1"/>
    </source>
</evidence>